<evidence type="ECO:0000313" key="4">
    <source>
        <dbReference type="Proteomes" id="UP000741360"/>
    </source>
</evidence>
<evidence type="ECO:0000256" key="2">
    <source>
        <dbReference type="ARBA" id="ARBA00022695"/>
    </source>
</evidence>
<evidence type="ECO:0000313" key="3">
    <source>
        <dbReference type="EMBL" id="MBI3015553.1"/>
    </source>
</evidence>
<accession>A0A932GQK8</accession>
<keyword evidence="3" id="KW-0418">Kinase</keyword>
<dbReference type="Gene3D" id="3.40.50.620">
    <property type="entry name" value="HUPs"/>
    <property type="match status" value="1"/>
</dbReference>
<protein>
    <submittedName>
        <fullName evidence="3">Bifunctional heptose 7-phosphate kinase/heptose 1-phosphate adenyltransferase</fullName>
    </submittedName>
</protein>
<dbReference type="InterPro" id="IPR014729">
    <property type="entry name" value="Rossmann-like_a/b/a_fold"/>
</dbReference>
<organism evidence="3 4">
    <name type="scientific">Tectimicrobiota bacterium</name>
    <dbReference type="NCBI Taxonomy" id="2528274"/>
    <lineage>
        <taxon>Bacteria</taxon>
        <taxon>Pseudomonadati</taxon>
        <taxon>Nitrospinota/Tectimicrobiota group</taxon>
        <taxon>Candidatus Tectimicrobiota</taxon>
    </lineage>
</organism>
<feature type="non-terminal residue" evidence="3">
    <location>
        <position position="1"/>
    </location>
</feature>
<dbReference type="PANTHER" id="PTHR43793:SF2">
    <property type="entry name" value="BIFUNCTIONAL PROTEIN HLDE"/>
    <property type="match status" value="1"/>
</dbReference>
<keyword evidence="2" id="KW-0548">Nucleotidyltransferase</keyword>
<dbReference type="PANTHER" id="PTHR43793">
    <property type="entry name" value="FAD SYNTHASE"/>
    <property type="match status" value="1"/>
</dbReference>
<dbReference type="GO" id="GO:0016779">
    <property type="term" value="F:nucleotidyltransferase activity"/>
    <property type="evidence" value="ECO:0007669"/>
    <property type="project" value="UniProtKB-KW"/>
</dbReference>
<reference evidence="3" key="1">
    <citation type="submission" date="2020-07" db="EMBL/GenBank/DDBJ databases">
        <title>Huge and variable diversity of episymbiotic CPR bacteria and DPANN archaea in groundwater ecosystems.</title>
        <authorList>
            <person name="He C.Y."/>
            <person name="Keren R."/>
            <person name="Whittaker M."/>
            <person name="Farag I.F."/>
            <person name="Doudna J."/>
            <person name="Cate J.H.D."/>
            <person name="Banfield J.F."/>
        </authorList>
    </citation>
    <scope>NUCLEOTIDE SEQUENCE</scope>
    <source>
        <strain evidence="3">NC_groundwater_717_Ag_S-0.2um_59_8</strain>
    </source>
</reference>
<dbReference type="GO" id="GO:0016301">
    <property type="term" value="F:kinase activity"/>
    <property type="evidence" value="ECO:0007669"/>
    <property type="project" value="UniProtKB-KW"/>
</dbReference>
<dbReference type="EMBL" id="JACPSX010000211">
    <property type="protein sequence ID" value="MBI3015553.1"/>
    <property type="molecule type" value="Genomic_DNA"/>
</dbReference>
<keyword evidence="1" id="KW-0808">Transferase</keyword>
<dbReference type="Proteomes" id="UP000741360">
    <property type="component" value="Unassembled WGS sequence"/>
</dbReference>
<comment type="caution">
    <text evidence="3">The sequence shown here is derived from an EMBL/GenBank/DDBJ whole genome shotgun (WGS) entry which is preliminary data.</text>
</comment>
<sequence length="88" mass="9423">MAALNCVDYVTLFSELTPERLIADLKPDVLAKGADYTREQVVGRDIVEAYGGVVELIPLVEGRSTSGLVQAIVERYNNSSKGSGAANH</sequence>
<name>A0A932GQK8_UNCTE</name>
<gene>
    <name evidence="3" type="ORF">HYY65_10940</name>
</gene>
<proteinExistence type="predicted"/>
<evidence type="ECO:0000256" key="1">
    <source>
        <dbReference type="ARBA" id="ARBA00022679"/>
    </source>
</evidence>
<dbReference type="InterPro" id="IPR050385">
    <property type="entry name" value="Archaeal_FAD_synthase"/>
</dbReference>
<dbReference type="AlphaFoldDB" id="A0A932GQK8"/>